<proteinExistence type="predicted"/>
<dbReference type="EMBL" id="GBXM01099243">
    <property type="protein sequence ID" value="JAH09334.1"/>
    <property type="molecule type" value="Transcribed_RNA"/>
</dbReference>
<reference evidence="1" key="2">
    <citation type="journal article" date="2015" name="Fish Shellfish Immunol.">
        <title>Early steps in the European eel (Anguilla anguilla)-Vibrio vulnificus interaction in the gills: Role of the RtxA13 toxin.</title>
        <authorList>
            <person name="Callol A."/>
            <person name="Pajuelo D."/>
            <person name="Ebbesson L."/>
            <person name="Teles M."/>
            <person name="MacKenzie S."/>
            <person name="Amaro C."/>
        </authorList>
    </citation>
    <scope>NUCLEOTIDE SEQUENCE</scope>
</reference>
<sequence length="50" mass="5482">MDRNQETTSTQAIPCLCLCTNKSNDQIAVLVPVLSSYTSSLQSRDHVISL</sequence>
<dbReference type="EMBL" id="GBXM01103888">
    <property type="protein sequence ID" value="JAH04689.1"/>
    <property type="molecule type" value="Transcribed_RNA"/>
</dbReference>
<evidence type="ECO:0000313" key="1">
    <source>
        <dbReference type="EMBL" id="JAH09334.1"/>
    </source>
</evidence>
<name>A0A0E9PXY3_ANGAN</name>
<accession>A0A0E9PXY3</accession>
<protein>
    <submittedName>
        <fullName evidence="1">Uncharacterized protein</fullName>
    </submittedName>
</protein>
<reference evidence="1" key="1">
    <citation type="submission" date="2014-11" db="EMBL/GenBank/DDBJ databases">
        <authorList>
            <person name="Amaro Gonzalez C."/>
        </authorList>
    </citation>
    <scope>NUCLEOTIDE SEQUENCE</scope>
</reference>
<dbReference type="AlphaFoldDB" id="A0A0E9PXY3"/>
<organism evidence="1">
    <name type="scientific">Anguilla anguilla</name>
    <name type="common">European freshwater eel</name>
    <name type="synonym">Muraena anguilla</name>
    <dbReference type="NCBI Taxonomy" id="7936"/>
    <lineage>
        <taxon>Eukaryota</taxon>
        <taxon>Metazoa</taxon>
        <taxon>Chordata</taxon>
        <taxon>Craniata</taxon>
        <taxon>Vertebrata</taxon>
        <taxon>Euteleostomi</taxon>
        <taxon>Actinopterygii</taxon>
        <taxon>Neopterygii</taxon>
        <taxon>Teleostei</taxon>
        <taxon>Anguilliformes</taxon>
        <taxon>Anguillidae</taxon>
        <taxon>Anguilla</taxon>
    </lineage>
</organism>